<protein>
    <recommendedName>
        <fullName evidence="2">Alpha/beta hydrolase fold-3 domain-containing protein</fullName>
    </recommendedName>
</protein>
<sequence length="353" mass="40136">MEVLRALRHWFAPTIDAFVAPALLFTYRWRLLTLQPIVLLTYSLKCLPWLFSNAFDVILIPTRRLNQPLRAIVFHPPCRTSDERPLRPIHLDIHGGAFLGGLPEFDADFCQRLSRETGGVVISTQYRYSPRHIFPAAHEDIEDVSKWLVQHAEKRWGADPKVLTVSGFSAGANLALAVSQMGGGMFKWPSQTAVKGCVTFCAPVDLRLKPAEKPKPANYPKQDPLFFLQPLFDSYVARTRPASINNPILNPILAPISDLPPKILLVTPTIDILLDEQLKFAERLKEDVQRETEDGANAVRREVQIMLFEDCMHAWLELPSFLIDEKTREKAFKTAIEFIKDVHREHGWNNRGA</sequence>
<dbReference type="Gene3D" id="3.40.50.1820">
    <property type="entry name" value="alpha/beta hydrolase"/>
    <property type="match status" value="1"/>
</dbReference>
<feature type="domain" description="Alpha/beta hydrolase fold-3" evidence="2">
    <location>
        <begin position="92"/>
        <end position="288"/>
    </location>
</feature>
<evidence type="ECO:0000313" key="4">
    <source>
        <dbReference type="Proteomes" id="UP000019373"/>
    </source>
</evidence>
<dbReference type="InterPro" id="IPR013094">
    <property type="entry name" value="AB_hydrolase_3"/>
</dbReference>
<dbReference type="Proteomes" id="UP000019373">
    <property type="component" value="Unassembled WGS sequence"/>
</dbReference>
<dbReference type="PANTHER" id="PTHR48081:SF8">
    <property type="entry name" value="ALPHA_BETA HYDROLASE FOLD-3 DOMAIN-CONTAINING PROTEIN-RELATED"/>
    <property type="match status" value="1"/>
</dbReference>
<evidence type="ECO:0000256" key="1">
    <source>
        <dbReference type="ARBA" id="ARBA00022801"/>
    </source>
</evidence>
<dbReference type="eggNOG" id="KOG1515">
    <property type="taxonomic scope" value="Eukaryota"/>
</dbReference>
<dbReference type="GeneID" id="19242656"/>
<dbReference type="GO" id="GO:0016787">
    <property type="term" value="F:hydrolase activity"/>
    <property type="evidence" value="ECO:0007669"/>
    <property type="project" value="UniProtKB-KW"/>
</dbReference>
<dbReference type="InterPro" id="IPR050300">
    <property type="entry name" value="GDXG_lipolytic_enzyme"/>
</dbReference>
<accession>U1HPW6</accession>
<dbReference type="AlphaFoldDB" id="U1HPW6"/>
<gene>
    <name evidence="3" type="ORF">EPUS_07776</name>
</gene>
<dbReference type="OrthoDB" id="408631at2759"/>
<dbReference type="InterPro" id="IPR029058">
    <property type="entry name" value="AB_hydrolase_fold"/>
</dbReference>
<keyword evidence="1" id="KW-0378">Hydrolase</keyword>
<keyword evidence="4" id="KW-1185">Reference proteome</keyword>
<dbReference type="OMA" id="PRKMLFI"/>
<dbReference type="PANTHER" id="PTHR48081">
    <property type="entry name" value="AB HYDROLASE SUPERFAMILY PROTEIN C4A8.06C"/>
    <property type="match status" value="1"/>
</dbReference>
<name>U1HPW6_ENDPU</name>
<dbReference type="Pfam" id="PF07859">
    <property type="entry name" value="Abhydrolase_3"/>
    <property type="match status" value="1"/>
</dbReference>
<evidence type="ECO:0000313" key="3">
    <source>
        <dbReference type="EMBL" id="ERF71104.1"/>
    </source>
</evidence>
<dbReference type="RefSeq" id="XP_007803262.1">
    <property type="nucleotide sequence ID" value="XM_007805071.1"/>
</dbReference>
<dbReference type="EMBL" id="KE721256">
    <property type="protein sequence ID" value="ERF71104.1"/>
    <property type="molecule type" value="Genomic_DNA"/>
</dbReference>
<reference evidence="4" key="1">
    <citation type="journal article" date="2014" name="BMC Genomics">
        <title>Genome characteristics reveal the impact of lichenization on lichen-forming fungus Endocarpon pusillum Hedwig (Verrucariales, Ascomycota).</title>
        <authorList>
            <person name="Wang Y.-Y."/>
            <person name="Liu B."/>
            <person name="Zhang X.-Y."/>
            <person name="Zhou Q.-M."/>
            <person name="Zhang T."/>
            <person name="Li H."/>
            <person name="Yu Y.-F."/>
            <person name="Zhang X.-L."/>
            <person name="Hao X.-Y."/>
            <person name="Wang M."/>
            <person name="Wang L."/>
            <person name="Wei J.-C."/>
        </authorList>
    </citation>
    <scope>NUCLEOTIDE SEQUENCE [LARGE SCALE GENOMIC DNA]</scope>
    <source>
        <strain evidence="4">Z07020 / HMAS-L-300199</strain>
    </source>
</reference>
<dbReference type="SUPFAM" id="SSF53474">
    <property type="entry name" value="alpha/beta-Hydrolases"/>
    <property type="match status" value="1"/>
</dbReference>
<dbReference type="HOGENOM" id="CLU_012494_3_3_1"/>
<organism evidence="3 4">
    <name type="scientific">Endocarpon pusillum (strain Z07020 / HMAS-L-300199)</name>
    <name type="common">Lichen-forming fungus</name>
    <dbReference type="NCBI Taxonomy" id="1263415"/>
    <lineage>
        <taxon>Eukaryota</taxon>
        <taxon>Fungi</taxon>
        <taxon>Dikarya</taxon>
        <taxon>Ascomycota</taxon>
        <taxon>Pezizomycotina</taxon>
        <taxon>Eurotiomycetes</taxon>
        <taxon>Chaetothyriomycetidae</taxon>
        <taxon>Verrucariales</taxon>
        <taxon>Verrucariaceae</taxon>
        <taxon>Endocarpon</taxon>
    </lineage>
</organism>
<proteinExistence type="predicted"/>
<evidence type="ECO:0000259" key="2">
    <source>
        <dbReference type="Pfam" id="PF07859"/>
    </source>
</evidence>